<evidence type="ECO:0000256" key="2">
    <source>
        <dbReference type="ARBA" id="ARBA00023125"/>
    </source>
</evidence>
<dbReference type="PROSITE" id="PS51077">
    <property type="entry name" value="HTH_ICLR"/>
    <property type="match status" value="1"/>
</dbReference>
<dbReference type="AlphaFoldDB" id="R0AZE6"/>
<reference evidence="6 7" key="1">
    <citation type="submission" date="2013-01" db="EMBL/GenBank/DDBJ databases">
        <title>The Genome Sequence of Clostridium bolteae 90B8.</title>
        <authorList>
            <consortium name="The Broad Institute Genome Sequencing Platform"/>
            <person name="Earl A."/>
            <person name="Ward D."/>
            <person name="Feldgarden M."/>
            <person name="Gevers D."/>
            <person name="Courvalin P."/>
            <person name="Lambert T."/>
            <person name="Walker B."/>
            <person name="Young S.K."/>
            <person name="Zeng Q."/>
            <person name="Gargeya S."/>
            <person name="Fitzgerald M."/>
            <person name="Haas B."/>
            <person name="Abouelleil A."/>
            <person name="Alvarado L."/>
            <person name="Arachchi H.M."/>
            <person name="Berlin A.M."/>
            <person name="Chapman S.B."/>
            <person name="Dewar J."/>
            <person name="Goldberg J."/>
            <person name="Griggs A."/>
            <person name="Gujja S."/>
            <person name="Hansen M."/>
            <person name="Howarth C."/>
            <person name="Imamovic A."/>
            <person name="Larimer J."/>
            <person name="McCowan C."/>
            <person name="Murphy C."/>
            <person name="Neiman D."/>
            <person name="Pearson M."/>
            <person name="Priest M."/>
            <person name="Roberts A."/>
            <person name="Saif S."/>
            <person name="Shea T."/>
            <person name="Sisk P."/>
            <person name="Sykes S."/>
            <person name="Wortman J."/>
            <person name="Nusbaum C."/>
            <person name="Birren B."/>
        </authorList>
    </citation>
    <scope>NUCLEOTIDE SEQUENCE [LARGE SCALE GENOMIC DNA]</scope>
    <source>
        <strain evidence="6 7">90B8</strain>
    </source>
</reference>
<evidence type="ECO:0000259" key="5">
    <source>
        <dbReference type="PROSITE" id="PS51078"/>
    </source>
</evidence>
<dbReference type="PROSITE" id="PS51078">
    <property type="entry name" value="ICLR_ED"/>
    <property type="match status" value="1"/>
</dbReference>
<gene>
    <name evidence="6" type="ORF">HMPREF1097_01214</name>
</gene>
<dbReference type="GO" id="GO:0003700">
    <property type="term" value="F:DNA-binding transcription factor activity"/>
    <property type="evidence" value="ECO:0007669"/>
    <property type="project" value="TreeGrafter"/>
</dbReference>
<dbReference type="SUPFAM" id="SSF55781">
    <property type="entry name" value="GAF domain-like"/>
    <property type="match status" value="1"/>
</dbReference>
<protein>
    <recommendedName>
        <fullName evidence="8">IclR family transcriptional regulator</fullName>
    </recommendedName>
</protein>
<name>R0AZE6_9FIRM</name>
<sequence length="270" mass="30337">MSATQQKGNESGHRTANRILDILELVAQQKNGISFSAIVQQTDTPKSSLHPLLHTLSNRGYLYYNPQLMRYFLGEALFKLGNIYANSIDIFKELQHMIDMLSSEIGETVYFGVRRGNEVLYLAKAEPDVPIRIVTAGVGYRLPAYCTGLGKALLLDFSLNQLQELYSDGMKAITPNTIVSVEELFQQLSEMRIKGFTFEKEESTVGIQCVAVPLRVSGKIIASLSSSIPVYRITPKLMDTITEKLLQSARQLENLIFSNMESWTRLYPDD</sequence>
<dbReference type="InterPro" id="IPR029016">
    <property type="entry name" value="GAF-like_dom_sf"/>
</dbReference>
<dbReference type="InterPro" id="IPR014757">
    <property type="entry name" value="Tscrpt_reg_IclR_C"/>
</dbReference>
<dbReference type="PANTHER" id="PTHR30136">
    <property type="entry name" value="HELIX-TURN-HELIX TRANSCRIPTIONAL REGULATOR, ICLR FAMILY"/>
    <property type="match status" value="1"/>
</dbReference>
<dbReference type="EMBL" id="AGYG01000009">
    <property type="protein sequence ID" value="ENZ41838.1"/>
    <property type="molecule type" value="Genomic_DNA"/>
</dbReference>
<dbReference type="Proteomes" id="UP000013041">
    <property type="component" value="Unassembled WGS sequence"/>
</dbReference>
<dbReference type="RefSeq" id="WP_002571485.1">
    <property type="nucleotide sequence ID" value="NZ_KB851149.1"/>
</dbReference>
<accession>R0AZE6</accession>
<dbReference type="InterPro" id="IPR036388">
    <property type="entry name" value="WH-like_DNA-bd_sf"/>
</dbReference>
<dbReference type="Pfam" id="PF09339">
    <property type="entry name" value="HTH_IclR"/>
    <property type="match status" value="1"/>
</dbReference>
<dbReference type="Gene3D" id="3.30.450.40">
    <property type="match status" value="1"/>
</dbReference>
<feature type="domain" description="IclR-ED" evidence="5">
    <location>
        <begin position="76"/>
        <end position="258"/>
    </location>
</feature>
<keyword evidence="1" id="KW-0805">Transcription regulation</keyword>
<dbReference type="Gene3D" id="1.10.10.10">
    <property type="entry name" value="Winged helix-like DNA-binding domain superfamily/Winged helix DNA-binding domain"/>
    <property type="match status" value="1"/>
</dbReference>
<evidence type="ECO:0000259" key="4">
    <source>
        <dbReference type="PROSITE" id="PS51077"/>
    </source>
</evidence>
<feature type="domain" description="HTH iclR-type" evidence="4">
    <location>
        <begin position="13"/>
        <end position="75"/>
    </location>
</feature>
<proteinExistence type="predicted"/>
<dbReference type="SMART" id="SM00346">
    <property type="entry name" value="HTH_ICLR"/>
    <property type="match status" value="1"/>
</dbReference>
<evidence type="ECO:0008006" key="8">
    <source>
        <dbReference type="Google" id="ProtNLM"/>
    </source>
</evidence>
<organism evidence="6 7">
    <name type="scientific">Enterocloster bolteae 90B8</name>
    <dbReference type="NCBI Taxonomy" id="997897"/>
    <lineage>
        <taxon>Bacteria</taxon>
        <taxon>Bacillati</taxon>
        <taxon>Bacillota</taxon>
        <taxon>Clostridia</taxon>
        <taxon>Lachnospirales</taxon>
        <taxon>Lachnospiraceae</taxon>
        <taxon>Enterocloster</taxon>
    </lineage>
</organism>
<keyword evidence="3" id="KW-0804">Transcription</keyword>
<dbReference type="GO" id="GO:0045892">
    <property type="term" value="P:negative regulation of DNA-templated transcription"/>
    <property type="evidence" value="ECO:0007669"/>
    <property type="project" value="TreeGrafter"/>
</dbReference>
<evidence type="ECO:0000313" key="6">
    <source>
        <dbReference type="EMBL" id="ENZ41838.1"/>
    </source>
</evidence>
<dbReference type="GO" id="GO:0003677">
    <property type="term" value="F:DNA binding"/>
    <property type="evidence" value="ECO:0007669"/>
    <property type="project" value="UniProtKB-KW"/>
</dbReference>
<dbReference type="PATRIC" id="fig|997897.5.peg.1292"/>
<dbReference type="PANTHER" id="PTHR30136:SF24">
    <property type="entry name" value="HTH-TYPE TRANSCRIPTIONAL REPRESSOR ALLR"/>
    <property type="match status" value="1"/>
</dbReference>
<dbReference type="InterPro" id="IPR005471">
    <property type="entry name" value="Tscrpt_reg_IclR_N"/>
</dbReference>
<comment type="caution">
    <text evidence="6">The sequence shown here is derived from an EMBL/GenBank/DDBJ whole genome shotgun (WGS) entry which is preliminary data.</text>
</comment>
<dbReference type="HOGENOM" id="CLU_062618_6_3_9"/>
<dbReference type="SUPFAM" id="SSF46785">
    <property type="entry name" value="Winged helix' DNA-binding domain"/>
    <property type="match status" value="1"/>
</dbReference>
<evidence type="ECO:0000313" key="7">
    <source>
        <dbReference type="Proteomes" id="UP000013041"/>
    </source>
</evidence>
<evidence type="ECO:0000256" key="3">
    <source>
        <dbReference type="ARBA" id="ARBA00023163"/>
    </source>
</evidence>
<keyword evidence="2" id="KW-0238">DNA-binding</keyword>
<dbReference type="Pfam" id="PF01614">
    <property type="entry name" value="IclR_C"/>
    <property type="match status" value="1"/>
</dbReference>
<evidence type="ECO:0000256" key="1">
    <source>
        <dbReference type="ARBA" id="ARBA00023015"/>
    </source>
</evidence>
<dbReference type="InterPro" id="IPR050707">
    <property type="entry name" value="HTH_MetabolicPath_Reg"/>
</dbReference>
<dbReference type="InterPro" id="IPR036390">
    <property type="entry name" value="WH_DNA-bd_sf"/>
</dbReference>